<dbReference type="Proteomes" id="UP000595636">
    <property type="component" value="Chromosome"/>
</dbReference>
<accession>A0A7T7L2C1</accession>
<dbReference type="KEGG" id="slf:JEQ17_40925"/>
<dbReference type="AlphaFoldDB" id="A0A7T7L2C1"/>
<sequence length="208" mass="22378">MTEPQLAPATAVCRNCGDPITYGPFYPDAYPGPNPPVWRHDRGDGIGAQICATPHLRAEPAASAPEDVFARLHAAAARAEAAAGLTDVEECRIAHSGRASGLREALRIIGEQPQTTANNSPTSTDAPNNPLREQYAAVIRSECGSRFGYVTEQLLAVHERDTAQLRAERDMALKAAREARGDVAHDAGPSVAECRDQDRRWDVEQAGE</sequence>
<protein>
    <submittedName>
        <fullName evidence="2">Uncharacterized protein</fullName>
    </submittedName>
</protein>
<evidence type="ECO:0000256" key="1">
    <source>
        <dbReference type="SAM" id="MobiDB-lite"/>
    </source>
</evidence>
<name>A0A7T7L2C1_9ACTN</name>
<keyword evidence="3" id="KW-1185">Reference proteome</keyword>
<organism evidence="2 3">
    <name type="scientific">Streptomyces liliifuscus</name>
    <dbReference type="NCBI Taxonomy" id="2797636"/>
    <lineage>
        <taxon>Bacteria</taxon>
        <taxon>Bacillati</taxon>
        <taxon>Actinomycetota</taxon>
        <taxon>Actinomycetes</taxon>
        <taxon>Kitasatosporales</taxon>
        <taxon>Streptomycetaceae</taxon>
        <taxon>Streptomyces</taxon>
    </lineage>
</organism>
<dbReference type="RefSeq" id="WP_200399951.1">
    <property type="nucleotide sequence ID" value="NZ_CP066831.1"/>
</dbReference>
<reference evidence="2 3" key="1">
    <citation type="submission" date="2020-12" db="EMBL/GenBank/DDBJ databases">
        <title>A novel species.</title>
        <authorList>
            <person name="Li K."/>
        </authorList>
    </citation>
    <scope>NUCLEOTIDE SEQUENCE [LARGE SCALE GENOMIC DNA]</scope>
    <source>
        <strain evidence="2 3">ZYC-3</strain>
    </source>
</reference>
<proteinExistence type="predicted"/>
<evidence type="ECO:0000313" key="3">
    <source>
        <dbReference type="Proteomes" id="UP000595636"/>
    </source>
</evidence>
<evidence type="ECO:0000313" key="2">
    <source>
        <dbReference type="EMBL" id="QQM45142.1"/>
    </source>
</evidence>
<dbReference type="EMBL" id="CP066831">
    <property type="protein sequence ID" value="QQM45142.1"/>
    <property type="molecule type" value="Genomic_DNA"/>
</dbReference>
<feature type="region of interest" description="Disordered" evidence="1">
    <location>
        <begin position="177"/>
        <end position="208"/>
    </location>
</feature>
<gene>
    <name evidence="2" type="ORF">JEQ17_40925</name>
</gene>
<feature type="compositionally biased region" description="Basic and acidic residues" evidence="1">
    <location>
        <begin position="193"/>
        <end position="208"/>
    </location>
</feature>